<comment type="caution">
    <text evidence="5">The sequence shown here is derived from an EMBL/GenBank/DDBJ whole genome shotgun (WGS) entry which is preliminary data.</text>
</comment>
<dbReference type="CDD" id="cd06267">
    <property type="entry name" value="PBP1_LacI_sugar_binding-like"/>
    <property type="match status" value="1"/>
</dbReference>
<dbReference type="CDD" id="cd01392">
    <property type="entry name" value="HTH_LacI"/>
    <property type="match status" value="1"/>
</dbReference>
<dbReference type="Gene3D" id="1.10.260.40">
    <property type="entry name" value="lambda repressor-like DNA-binding domains"/>
    <property type="match status" value="1"/>
</dbReference>
<dbReference type="Pfam" id="PF00356">
    <property type="entry name" value="LacI"/>
    <property type="match status" value="1"/>
</dbReference>
<dbReference type="SUPFAM" id="SSF47413">
    <property type="entry name" value="lambda repressor-like DNA-binding domains"/>
    <property type="match status" value="1"/>
</dbReference>
<keyword evidence="3" id="KW-0804">Transcription</keyword>
<evidence type="ECO:0000256" key="3">
    <source>
        <dbReference type="ARBA" id="ARBA00023163"/>
    </source>
</evidence>
<proteinExistence type="predicted"/>
<dbReference type="SMART" id="SM00354">
    <property type="entry name" value="HTH_LACI"/>
    <property type="match status" value="1"/>
</dbReference>
<evidence type="ECO:0000259" key="4">
    <source>
        <dbReference type="PROSITE" id="PS50932"/>
    </source>
</evidence>
<gene>
    <name evidence="5" type="ORF">ENU12_01935</name>
</gene>
<keyword evidence="2" id="KW-0238">DNA-binding</keyword>
<dbReference type="EMBL" id="DTBH01000044">
    <property type="protein sequence ID" value="HGQ76690.1"/>
    <property type="molecule type" value="Genomic_DNA"/>
</dbReference>
<feature type="domain" description="HTH lacI-type" evidence="4">
    <location>
        <begin position="5"/>
        <end position="59"/>
    </location>
</feature>
<dbReference type="GO" id="GO:0003700">
    <property type="term" value="F:DNA-binding transcription factor activity"/>
    <property type="evidence" value="ECO:0007669"/>
    <property type="project" value="TreeGrafter"/>
</dbReference>
<dbReference type="Pfam" id="PF00532">
    <property type="entry name" value="Peripla_BP_1"/>
    <property type="match status" value="1"/>
</dbReference>
<dbReference type="PANTHER" id="PTHR30146">
    <property type="entry name" value="LACI-RELATED TRANSCRIPTIONAL REPRESSOR"/>
    <property type="match status" value="1"/>
</dbReference>
<dbReference type="PROSITE" id="PS00356">
    <property type="entry name" value="HTH_LACI_1"/>
    <property type="match status" value="1"/>
</dbReference>
<evidence type="ECO:0000256" key="1">
    <source>
        <dbReference type="ARBA" id="ARBA00023015"/>
    </source>
</evidence>
<protein>
    <submittedName>
        <fullName evidence="5">LacI family transcriptional regulator</fullName>
    </submittedName>
</protein>
<organism evidence="5">
    <name type="scientific">Fervidobacterium pennivorans</name>
    <dbReference type="NCBI Taxonomy" id="93466"/>
    <lineage>
        <taxon>Bacteria</taxon>
        <taxon>Thermotogati</taxon>
        <taxon>Thermotogota</taxon>
        <taxon>Thermotogae</taxon>
        <taxon>Thermotogales</taxon>
        <taxon>Fervidobacteriaceae</taxon>
        <taxon>Fervidobacterium</taxon>
    </lineage>
</organism>
<accession>A0A7V4CLX4</accession>
<dbReference type="PROSITE" id="PS50932">
    <property type="entry name" value="HTH_LACI_2"/>
    <property type="match status" value="1"/>
</dbReference>
<evidence type="ECO:0000256" key="2">
    <source>
        <dbReference type="ARBA" id="ARBA00023125"/>
    </source>
</evidence>
<dbReference type="GO" id="GO:0000976">
    <property type="term" value="F:transcription cis-regulatory region binding"/>
    <property type="evidence" value="ECO:0007669"/>
    <property type="project" value="TreeGrafter"/>
</dbReference>
<keyword evidence="1" id="KW-0805">Transcription regulation</keyword>
<dbReference type="InterPro" id="IPR010982">
    <property type="entry name" value="Lambda_DNA-bd_dom_sf"/>
</dbReference>
<name>A0A7V4CLX4_FERPE</name>
<dbReference type="Gene3D" id="3.40.50.2300">
    <property type="match status" value="2"/>
</dbReference>
<dbReference type="InterPro" id="IPR001761">
    <property type="entry name" value="Peripla_BP/Lac1_sug-bd_dom"/>
</dbReference>
<dbReference type="PRINTS" id="PR00036">
    <property type="entry name" value="HTHLACI"/>
</dbReference>
<dbReference type="SUPFAM" id="SSF53822">
    <property type="entry name" value="Periplasmic binding protein-like I"/>
    <property type="match status" value="1"/>
</dbReference>
<evidence type="ECO:0000313" key="5">
    <source>
        <dbReference type="EMBL" id="HGQ76690.1"/>
    </source>
</evidence>
<sequence>MKKFVTIRDVAKAAGVSINTVSRALNNKPDINKETKERVLKIARELGYIKDATATSLRYGLTKVIGVILEDSSNPFYSEVLKSIEMAARKRGFNVIFMNTEKDYSLEEDAVKTMLSRRVDGIIISPTQEKSEDIQLLIKSSVPFVILGVHFEDMEVPEVYSNDVKGGYLAVSHLIEKGRKKIVYLSGYLYKSVARMRLEGYRRALYEHMLPFDESYVFEVEEGVENAYKKMLDIIESGLQFDGVFCFNDISAIGAIQALREKGYSIPDDVSVVGYDDIAFAHFIQPKLTTVRIDKQKEGEEAFELLYEMIKRKEFVNKKLVLDVELVVRETT</sequence>
<reference evidence="5" key="1">
    <citation type="journal article" date="2020" name="mSystems">
        <title>Genome- and Community-Level Interaction Insights into Carbon Utilization and Element Cycling Functions of Hydrothermarchaeota in Hydrothermal Sediment.</title>
        <authorList>
            <person name="Zhou Z."/>
            <person name="Liu Y."/>
            <person name="Xu W."/>
            <person name="Pan J."/>
            <person name="Luo Z.H."/>
            <person name="Li M."/>
        </authorList>
    </citation>
    <scope>NUCLEOTIDE SEQUENCE [LARGE SCALE GENOMIC DNA]</scope>
    <source>
        <strain evidence="5">SpSt-640</strain>
    </source>
</reference>
<dbReference type="InterPro" id="IPR028082">
    <property type="entry name" value="Peripla_BP_I"/>
</dbReference>
<dbReference type="InterPro" id="IPR000843">
    <property type="entry name" value="HTH_LacI"/>
</dbReference>
<dbReference type="PANTHER" id="PTHR30146:SF154">
    <property type="entry name" value="TRANSCRIPTION REGULATOR, MEMBER OF GALR FAMILY"/>
    <property type="match status" value="1"/>
</dbReference>
<dbReference type="AlphaFoldDB" id="A0A7V4CLX4"/>